<reference evidence="4" key="3">
    <citation type="submission" date="2024-03" db="EMBL/GenBank/DDBJ databases">
        <title>The Genome Sequence of Enterococcus sp. DIV0242b.</title>
        <authorList>
            <consortium name="The Broad Institute Genomics Platform"/>
            <consortium name="The Broad Institute Microbial Omics Core"/>
            <consortium name="The Broad Institute Genomic Center for Infectious Diseases"/>
            <person name="Earl A."/>
            <person name="Manson A."/>
            <person name="Gilmore M."/>
            <person name="Schwartman J."/>
            <person name="Shea T."/>
            <person name="Abouelleil A."/>
            <person name="Cao P."/>
            <person name="Chapman S."/>
            <person name="Cusick C."/>
            <person name="Young S."/>
            <person name="Neafsey D."/>
            <person name="Nusbaum C."/>
            <person name="Birren B."/>
        </authorList>
    </citation>
    <scope>NUCLEOTIDE SEQUENCE</scope>
    <source>
        <strain evidence="4">9E7_DIV0242</strain>
    </source>
</reference>
<organism evidence="3">
    <name type="scientific">Candidatus Enterococcus clewellii</name>
    <dbReference type="NCBI Taxonomy" id="1834193"/>
    <lineage>
        <taxon>Bacteria</taxon>
        <taxon>Bacillati</taxon>
        <taxon>Bacillota</taxon>
        <taxon>Bacilli</taxon>
        <taxon>Lactobacillales</taxon>
        <taxon>Enterococcaceae</taxon>
        <taxon>Enterococcus</taxon>
    </lineage>
</organism>
<dbReference type="Proteomes" id="UP000195141">
    <property type="component" value="Chromosome"/>
</dbReference>
<keyword evidence="5" id="KW-1185">Reference proteome</keyword>
<dbReference type="EMBL" id="NGMM01000002">
    <property type="protein sequence ID" value="OTP17528.1"/>
    <property type="molecule type" value="Genomic_DNA"/>
</dbReference>
<dbReference type="InterPro" id="IPR027994">
    <property type="entry name" value="WxL_dom"/>
</dbReference>
<dbReference type="AlphaFoldDB" id="A0A242K9S4"/>
<feature type="signal peptide" evidence="1">
    <location>
        <begin position="1"/>
        <end position="25"/>
    </location>
</feature>
<dbReference type="EMBL" id="CP147247">
    <property type="protein sequence ID" value="WYJ91135.1"/>
    <property type="molecule type" value="Genomic_DNA"/>
</dbReference>
<reference evidence="3" key="1">
    <citation type="submission" date="2017-05" db="EMBL/GenBank/DDBJ databases">
        <title>The Genome Sequence of Enterococcus sp. 9E7_DIV0242.</title>
        <authorList>
            <consortium name="The Broad Institute Genomics Platform"/>
            <consortium name="The Broad Institute Genomic Center for Infectious Diseases"/>
            <person name="Earl A."/>
            <person name="Manson A."/>
            <person name="Schwartman J."/>
            <person name="Gilmore M."/>
            <person name="Abouelleil A."/>
            <person name="Cao P."/>
            <person name="Chapman S."/>
            <person name="Cusick C."/>
            <person name="Shea T."/>
            <person name="Young S."/>
            <person name="Neafsey D."/>
            <person name="Nusbaum C."/>
            <person name="Birren B."/>
        </authorList>
    </citation>
    <scope>NUCLEOTIDE SEQUENCE [LARGE SCALE GENOMIC DNA]</scope>
    <source>
        <strain evidence="3">9E7_DIV0242</strain>
    </source>
</reference>
<feature type="domain" description="WxL" evidence="2">
    <location>
        <begin position="52"/>
        <end position="206"/>
    </location>
</feature>
<evidence type="ECO:0000256" key="1">
    <source>
        <dbReference type="SAM" id="SignalP"/>
    </source>
</evidence>
<evidence type="ECO:0000313" key="4">
    <source>
        <dbReference type="EMBL" id="WYJ91135.1"/>
    </source>
</evidence>
<accession>A0A242K9S4</accession>
<sequence length="206" mass="21013">MKYSKILLSAVLLGSSLGLGVTGFAEDKSTDATVDYTTGGITFDPNTGDASASLPTNLNFGSHAIQSKVDETWVATTDGVQASPVTTGSVAISDNRGTDGTGWTVKVLQAEQFQAGSNELAGAALSIDGGAVTNNVGSLPTGASIANSTLDLELGTTADVLTANANEGAGETALALSKFELFVPKNTNKKQANYQTTLNWTFSATP</sequence>
<dbReference type="OrthoDB" id="2192791at2"/>
<feature type="chain" id="PRO_5044064327" description="WxL domain-containing protein" evidence="1">
    <location>
        <begin position="26"/>
        <end position="206"/>
    </location>
</feature>
<reference evidence="4" key="2">
    <citation type="submission" date="2017-05" db="EMBL/GenBank/DDBJ databases">
        <authorList>
            <consortium name="The Broad Institute Genomics Platform"/>
            <consortium name="The Broad Institute Genomic Center for Infectious Diseases"/>
            <person name="Earl A."/>
            <person name="Manson A."/>
            <person name="Schwartman J."/>
            <person name="Gilmore M."/>
            <person name="Abouelleil A."/>
            <person name="Cao P."/>
            <person name="Chapman S."/>
            <person name="Cusick C."/>
            <person name="Shea T."/>
            <person name="Young S."/>
            <person name="Neafsey D."/>
            <person name="Nusbaum C."/>
            <person name="Birren B."/>
        </authorList>
    </citation>
    <scope>NUCLEOTIDE SEQUENCE</scope>
    <source>
        <strain evidence="4">9E7_DIV0242</strain>
    </source>
</reference>
<proteinExistence type="predicted"/>
<dbReference type="RefSeq" id="WP_086348729.1">
    <property type="nucleotide sequence ID" value="NZ_CP147247.1"/>
</dbReference>
<evidence type="ECO:0000313" key="5">
    <source>
        <dbReference type="Proteomes" id="UP000195141"/>
    </source>
</evidence>
<keyword evidence="1" id="KW-0732">Signal</keyword>
<name>A0A242K9S4_9ENTE</name>
<dbReference type="Pfam" id="PF13731">
    <property type="entry name" value="WxL"/>
    <property type="match status" value="1"/>
</dbReference>
<gene>
    <name evidence="3" type="ORF">A5888_001666</name>
    <name evidence="4" type="ORF">A5888_002903</name>
</gene>
<evidence type="ECO:0000259" key="2">
    <source>
        <dbReference type="Pfam" id="PF13731"/>
    </source>
</evidence>
<evidence type="ECO:0000313" key="3">
    <source>
        <dbReference type="EMBL" id="OTP17528.1"/>
    </source>
</evidence>
<protein>
    <recommendedName>
        <fullName evidence="2">WxL domain-containing protein</fullName>
    </recommendedName>
</protein>